<comment type="caution">
    <text evidence="1">The sequence shown here is derived from an EMBL/GenBank/DDBJ whole genome shotgun (WGS) entry which is preliminary data.</text>
</comment>
<name>A0AAV4V238_CAEEX</name>
<keyword evidence="2" id="KW-1185">Reference proteome</keyword>
<evidence type="ECO:0000313" key="2">
    <source>
        <dbReference type="Proteomes" id="UP001054945"/>
    </source>
</evidence>
<dbReference type="Proteomes" id="UP001054945">
    <property type="component" value="Unassembled WGS sequence"/>
</dbReference>
<reference evidence="1 2" key="1">
    <citation type="submission" date="2021-06" db="EMBL/GenBank/DDBJ databases">
        <title>Caerostris extrusa draft genome.</title>
        <authorList>
            <person name="Kono N."/>
            <person name="Arakawa K."/>
        </authorList>
    </citation>
    <scope>NUCLEOTIDE SEQUENCE [LARGE SCALE GENOMIC DNA]</scope>
</reference>
<proteinExistence type="predicted"/>
<dbReference type="AlphaFoldDB" id="A0AAV4V238"/>
<organism evidence="1 2">
    <name type="scientific">Caerostris extrusa</name>
    <name type="common">Bark spider</name>
    <name type="synonym">Caerostris bankana</name>
    <dbReference type="NCBI Taxonomy" id="172846"/>
    <lineage>
        <taxon>Eukaryota</taxon>
        <taxon>Metazoa</taxon>
        <taxon>Ecdysozoa</taxon>
        <taxon>Arthropoda</taxon>
        <taxon>Chelicerata</taxon>
        <taxon>Arachnida</taxon>
        <taxon>Araneae</taxon>
        <taxon>Araneomorphae</taxon>
        <taxon>Entelegynae</taxon>
        <taxon>Araneoidea</taxon>
        <taxon>Araneidae</taxon>
        <taxon>Caerostris</taxon>
    </lineage>
</organism>
<dbReference type="EMBL" id="BPLR01013858">
    <property type="protein sequence ID" value="GIY64296.1"/>
    <property type="molecule type" value="Genomic_DNA"/>
</dbReference>
<accession>A0AAV4V238</accession>
<gene>
    <name evidence="1" type="ORF">CEXT_102071</name>
</gene>
<protein>
    <submittedName>
        <fullName evidence="1">Uncharacterized protein</fullName>
    </submittedName>
</protein>
<evidence type="ECO:0000313" key="1">
    <source>
        <dbReference type="EMBL" id="GIY64296.1"/>
    </source>
</evidence>
<sequence length="92" mass="10387">MMCAKVVISAIRSRLNVQGFCGQSYCRLSGSSFLRSTGEKKKKLWGPTLAMEVTRTKGKKIMLMVSEDAFCILCDTTNLYVRRKQMPVVSWS</sequence>